<protein>
    <submittedName>
        <fullName evidence="1">Uncharacterized protein</fullName>
    </submittedName>
</protein>
<sequence length="62" mass="7238">MKKNVPTLQQVVFKRPIRISLHKMWSNGAEMHHNEALFWCMATPSLTVKLLSANIDEKTIFR</sequence>
<dbReference type="AlphaFoldDB" id="A0A9X4BDX6"/>
<dbReference type="EMBL" id="JAOURS010000008">
    <property type="protein sequence ID" value="MDC6638560.1"/>
    <property type="molecule type" value="Genomic_DNA"/>
</dbReference>
<dbReference type="Proteomes" id="UP001149314">
    <property type="component" value="Unassembled WGS sequence"/>
</dbReference>
<reference evidence="1" key="1">
    <citation type="journal article" date="2023" name="Genes Genomics">
        <title>Genomic insights of Leclercia adecarboxylata strains linked to an outbreak in public hospitals in Mexico.</title>
        <authorList>
            <person name="Barrios-Villa E."/>
            <person name="Pacheco-Flores B."/>
            <person name="Lozano-Zarain P."/>
            <person name="Del Campo-Ortega R."/>
            <person name="de Jesus Ascencio-Montiel I."/>
            <person name="Gonzalez-Leon M."/>
            <person name="Camorlinga-Ponce M."/>
            <person name="Gaytan Cervantes F.J."/>
            <person name="Gonzalez Torres C."/>
            <person name="Aguilar E."/>
            <person name="Gonzalez Ibarra J."/>
            <person name="Torres Lopez F.J."/>
            <person name="Rosas-Vargas H."/>
            <person name="Gonzalez-Bonilla C.R."/>
            <person name="Del Carmen Rocha-Gracia R."/>
        </authorList>
    </citation>
    <scope>NUCLEOTIDE SEQUENCE</scope>
    <source>
        <strain evidence="1">Lac40</strain>
    </source>
</reference>
<organism evidence="1 2">
    <name type="scientific">Leclercia adecarboxylata</name>
    <dbReference type="NCBI Taxonomy" id="83655"/>
    <lineage>
        <taxon>Bacteria</taxon>
        <taxon>Pseudomonadati</taxon>
        <taxon>Pseudomonadota</taxon>
        <taxon>Gammaproteobacteria</taxon>
        <taxon>Enterobacterales</taxon>
        <taxon>Enterobacteriaceae</taxon>
        <taxon>Leclercia</taxon>
    </lineage>
</organism>
<proteinExistence type="predicted"/>
<name>A0A9X4BDX6_9ENTR</name>
<comment type="caution">
    <text evidence="1">The sequence shown here is derived from an EMBL/GenBank/DDBJ whole genome shotgun (WGS) entry which is preliminary data.</text>
</comment>
<gene>
    <name evidence="1" type="ORF">OEZ79_09970</name>
</gene>
<dbReference type="RefSeq" id="WP_191153018.1">
    <property type="nucleotide sequence ID" value="NZ_CP060824.1"/>
</dbReference>
<evidence type="ECO:0000313" key="2">
    <source>
        <dbReference type="Proteomes" id="UP001149314"/>
    </source>
</evidence>
<accession>A0A9X4BDX6</accession>
<evidence type="ECO:0000313" key="1">
    <source>
        <dbReference type="EMBL" id="MDC6638560.1"/>
    </source>
</evidence>